<evidence type="ECO:0000256" key="1">
    <source>
        <dbReference type="SAM" id="Phobius"/>
    </source>
</evidence>
<keyword evidence="1" id="KW-0812">Transmembrane</keyword>
<evidence type="ECO:0000313" key="3">
    <source>
        <dbReference type="Proteomes" id="UP001328107"/>
    </source>
</evidence>
<dbReference type="EMBL" id="BTRK01000005">
    <property type="protein sequence ID" value="GMR51759.1"/>
    <property type="molecule type" value="Genomic_DNA"/>
</dbReference>
<gene>
    <name evidence="2" type="ORF">PMAYCL1PPCAC_21954</name>
</gene>
<comment type="caution">
    <text evidence="2">The sequence shown here is derived from an EMBL/GenBank/DDBJ whole genome shotgun (WGS) entry which is preliminary data.</text>
</comment>
<keyword evidence="1" id="KW-0472">Membrane</keyword>
<name>A0AAN5CX79_9BILA</name>
<sequence length="113" mass="13261">MSEKRQWGDYYYGSKLGKKKSWALEIVHSANQAIPSFSEIFDEETFYVFVACFVVCSILLAVFLARCVGVKIREHDVFINRDWGDPTPANPFAFPWKRKKEEERKLEKTTKFD</sequence>
<proteinExistence type="predicted"/>
<keyword evidence="3" id="KW-1185">Reference proteome</keyword>
<accession>A0AAN5CX79</accession>
<dbReference type="Proteomes" id="UP001328107">
    <property type="component" value="Unassembled WGS sequence"/>
</dbReference>
<dbReference type="AlphaFoldDB" id="A0AAN5CX79"/>
<reference evidence="3" key="1">
    <citation type="submission" date="2022-10" db="EMBL/GenBank/DDBJ databases">
        <title>Genome assembly of Pristionchus species.</title>
        <authorList>
            <person name="Yoshida K."/>
            <person name="Sommer R.J."/>
        </authorList>
    </citation>
    <scope>NUCLEOTIDE SEQUENCE [LARGE SCALE GENOMIC DNA]</scope>
    <source>
        <strain evidence="3">RS5460</strain>
    </source>
</reference>
<evidence type="ECO:0000313" key="2">
    <source>
        <dbReference type="EMBL" id="GMR51759.1"/>
    </source>
</evidence>
<feature type="transmembrane region" description="Helical" evidence="1">
    <location>
        <begin position="46"/>
        <end position="65"/>
    </location>
</feature>
<protein>
    <submittedName>
        <fullName evidence="2">Uncharacterized protein</fullName>
    </submittedName>
</protein>
<organism evidence="2 3">
    <name type="scientific">Pristionchus mayeri</name>
    <dbReference type="NCBI Taxonomy" id="1317129"/>
    <lineage>
        <taxon>Eukaryota</taxon>
        <taxon>Metazoa</taxon>
        <taxon>Ecdysozoa</taxon>
        <taxon>Nematoda</taxon>
        <taxon>Chromadorea</taxon>
        <taxon>Rhabditida</taxon>
        <taxon>Rhabditina</taxon>
        <taxon>Diplogasteromorpha</taxon>
        <taxon>Diplogasteroidea</taxon>
        <taxon>Neodiplogasteridae</taxon>
        <taxon>Pristionchus</taxon>
    </lineage>
</organism>
<keyword evidence="1" id="KW-1133">Transmembrane helix</keyword>